<protein>
    <recommendedName>
        <fullName evidence="3">Tocopherol cyclase</fullName>
    </recommendedName>
</protein>
<proteinExistence type="predicted"/>
<keyword evidence="2" id="KW-1185">Reference proteome</keyword>
<sequence length="379" mass="42687">MKLTRLDEYPRHQLGLTFDSVGTSSPHWNDGYYFALGDAAGRVGFFSGLRLYANNDVMDAFTCVASGGRQHNMRFSRRLRPRIDELDCGAMAVEIVEGLRRLRIRAGDNPYGIRYDLIWEGVTEPYNEEYVRQWSGGRLVGERSNYAQVCSVTGWLEVGGQRHEVDATRWTGVRDHSWGLGGTGGPVLAHAAPGRPSAPIGLRQWVWIRFPDRTVFWQFHRSAAGVLTMFEAVCVYPYGDAREAFAYLNIEHELEFVPGTRRLLRGTVSLQRPDGAWERFLAEVITDPVYLEGGGYWQGFDDHLGRGIYRGDEHHEGEVWDVSQPGRLVDPAGRVKARADAWAENFGRFTNRDNDAETGIGHLECVVCGPYPGFPDEAR</sequence>
<dbReference type="EMBL" id="FTMD01000022">
    <property type="protein sequence ID" value="SIR59202.1"/>
    <property type="molecule type" value="Genomic_DNA"/>
</dbReference>
<name>A0A1N7C6J9_9RHOO</name>
<evidence type="ECO:0000313" key="2">
    <source>
        <dbReference type="Proteomes" id="UP000186819"/>
    </source>
</evidence>
<dbReference type="Proteomes" id="UP000186819">
    <property type="component" value="Unassembled WGS sequence"/>
</dbReference>
<dbReference type="STRING" id="34027.SAMN05421829_12228"/>
<organism evidence="1 2">
    <name type="scientific">Aromatoleum tolulyticum</name>
    <dbReference type="NCBI Taxonomy" id="34027"/>
    <lineage>
        <taxon>Bacteria</taxon>
        <taxon>Pseudomonadati</taxon>
        <taxon>Pseudomonadota</taxon>
        <taxon>Betaproteobacteria</taxon>
        <taxon>Rhodocyclales</taxon>
        <taxon>Rhodocyclaceae</taxon>
        <taxon>Aromatoleum</taxon>
    </lineage>
</organism>
<evidence type="ECO:0008006" key="3">
    <source>
        <dbReference type="Google" id="ProtNLM"/>
    </source>
</evidence>
<evidence type="ECO:0000313" key="1">
    <source>
        <dbReference type="EMBL" id="SIR59202.1"/>
    </source>
</evidence>
<gene>
    <name evidence="1" type="ORF">SAMN05421829_12228</name>
</gene>
<dbReference type="OrthoDB" id="333076at2"/>
<dbReference type="RefSeq" id="WP_076604255.1">
    <property type="nucleotide sequence ID" value="NZ_FTMD01000022.1"/>
</dbReference>
<accession>A0A1N7C6J9</accession>
<dbReference type="SUPFAM" id="SSF159245">
    <property type="entry name" value="AttH-like"/>
    <property type="match status" value="1"/>
</dbReference>
<reference evidence="2" key="1">
    <citation type="submission" date="2017-01" db="EMBL/GenBank/DDBJ databases">
        <authorList>
            <person name="Varghese N."/>
            <person name="Submissions S."/>
        </authorList>
    </citation>
    <scope>NUCLEOTIDE SEQUENCE [LARGE SCALE GENOMIC DNA]</scope>
    <source>
        <strain evidence="2">ATCC 51758</strain>
    </source>
</reference>
<dbReference type="AlphaFoldDB" id="A0A1N7C6J9"/>